<comment type="caution">
    <text evidence="1">The sequence shown here is derived from an EMBL/GenBank/DDBJ whole genome shotgun (WGS) entry which is preliminary data.</text>
</comment>
<organism evidence="1">
    <name type="scientific">marine sediment metagenome</name>
    <dbReference type="NCBI Taxonomy" id="412755"/>
    <lineage>
        <taxon>unclassified sequences</taxon>
        <taxon>metagenomes</taxon>
        <taxon>ecological metagenomes</taxon>
    </lineage>
</organism>
<evidence type="ECO:0000313" key="1">
    <source>
        <dbReference type="EMBL" id="GAG92025.1"/>
    </source>
</evidence>
<accession>X1BAC3</accession>
<reference evidence="1" key="1">
    <citation type="journal article" date="2014" name="Front. Microbiol.">
        <title>High frequency of phylogenetically diverse reductive dehalogenase-homologous genes in deep subseafloor sedimentary metagenomes.</title>
        <authorList>
            <person name="Kawai M."/>
            <person name="Futagami T."/>
            <person name="Toyoda A."/>
            <person name="Takaki Y."/>
            <person name="Nishi S."/>
            <person name="Hori S."/>
            <person name="Arai W."/>
            <person name="Tsubouchi T."/>
            <person name="Morono Y."/>
            <person name="Uchiyama I."/>
            <person name="Ito T."/>
            <person name="Fujiyama A."/>
            <person name="Inagaki F."/>
            <person name="Takami H."/>
        </authorList>
    </citation>
    <scope>NUCLEOTIDE SEQUENCE</scope>
    <source>
        <strain evidence="1">Expedition CK06-06</strain>
    </source>
</reference>
<dbReference type="EMBL" id="BART01026022">
    <property type="protein sequence ID" value="GAG92025.1"/>
    <property type="molecule type" value="Genomic_DNA"/>
</dbReference>
<protein>
    <submittedName>
        <fullName evidence="1">Uncharacterized protein</fullName>
    </submittedName>
</protein>
<name>X1BAC3_9ZZZZ</name>
<proteinExistence type="predicted"/>
<gene>
    <name evidence="1" type="ORF">S01H4_46545</name>
</gene>
<sequence>MLPFKKQLYMEKKVYKVWSYHKVKNFGDTLTIPILNTFKPKNIVFEHCKNIKHADVIGIGSVIQSLPENFRGYIWTSGSLGTSAQISPQAKIYGVRGPKTAELLDLKSDT</sequence>
<feature type="non-terminal residue" evidence="1">
    <location>
        <position position="110"/>
    </location>
</feature>
<dbReference type="AlphaFoldDB" id="X1BAC3"/>